<comment type="subcellular location">
    <subcellularLocation>
        <location evidence="1">Membrane</location>
        <topology evidence="1">Multi-pass membrane protein</topology>
    </subcellularLocation>
</comment>
<proteinExistence type="inferred from homology"/>
<feature type="transmembrane region" description="Helical" evidence="7">
    <location>
        <begin position="191"/>
        <end position="209"/>
    </location>
</feature>
<evidence type="ECO:0000256" key="3">
    <source>
        <dbReference type="ARBA" id="ARBA00022692"/>
    </source>
</evidence>
<dbReference type="EMBL" id="JBFCZG010000008">
    <property type="protein sequence ID" value="KAL3418869.1"/>
    <property type="molecule type" value="Genomic_DNA"/>
</dbReference>
<dbReference type="InterPro" id="IPR036259">
    <property type="entry name" value="MFS_trans_sf"/>
</dbReference>
<keyword evidence="9" id="KW-1185">Reference proteome</keyword>
<feature type="transmembrane region" description="Helical" evidence="7">
    <location>
        <begin position="405"/>
        <end position="425"/>
    </location>
</feature>
<dbReference type="SUPFAM" id="SSF103473">
    <property type="entry name" value="MFS general substrate transporter"/>
    <property type="match status" value="1"/>
</dbReference>
<evidence type="ECO:0000313" key="8">
    <source>
        <dbReference type="EMBL" id="KAL3418869.1"/>
    </source>
</evidence>
<dbReference type="Pfam" id="PF00854">
    <property type="entry name" value="PTR2"/>
    <property type="match status" value="1"/>
</dbReference>
<comment type="similarity">
    <text evidence="2">Belongs to the major facilitator superfamily. Proton-dependent oligopeptide transporter (POT/PTR) (TC 2.A.17) family.</text>
</comment>
<evidence type="ECO:0000256" key="6">
    <source>
        <dbReference type="SAM" id="MobiDB-lite"/>
    </source>
</evidence>
<feature type="transmembrane region" description="Helical" evidence="7">
    <location>
        <begin position="524"/>
        <end position="545"/>
    </location>
</feature>
<protein>
    <submittedName>
        <fullName evidence="8">POT family protein</fullName>
    </submittedName>
</protein>
<keyword evidence="4 7" id="KW-1133">Transmembrane helix</keyword>
<name>A0ABR4P6D5_9HELO</name>
<comment type="caution">
    <text evidence="8">The sequence shown here is derived from an EMBL/GenBank/DDBJ whole genome shotgun (WGS) entry which is preliminary data.</text>
</comment>
<feature type="compositionally biased region" description="Basic and acidic residues" evidence="6">
    <location>
        <begin position="595"/>
        <end position="605"/>
    </location>
</feature>
<evidence type="ECO:0000256" key="1">
    <source>
        <dbReference type="ARBA" id="ARBA00004141"/>
    </source>
</evidence>
<dbReference type="InterPro" id="IPR000109">
    <property type="entry name" value="POT_fam"/>
</dbReference>
<evidence type="ECO:0000256" key="5">
    <source>
        <dbReference type="ARBA" id="ARBA00023136"/>
    </source>
</evidence>
<dbReference type="Proteomes" id="UP001629113">
    <property type="component" value="Unassembled WGS sequence"/>
</dbReference>
<keyword evidence="3 7" id="KW-0812">Transmembrane</keyword>
<sequence>MGSNQPNVLNEVQIAMGSAPAVAAPTEKGLPVTTGITRQSLQSNANVVTADGDAPTAEEKQQLRAVAGKMPITAYLLCAVEFAERASWYGSIQVFGNFVNRPLPAGGNGAGAPAKGTQDTAGALGKGTAVANAIKQSYQMIAYVLPILGGWLADTKTGRFKMVCYGVVIFGVAHIVLIFAAIPSVLQSGNAFGPFALGVYMLAVGAAAFKPNISPMLLDQNPYARSVVSTLPSGERVVIDAEATTERIMLWFYLLINIGGFFGVATSYLAKYVGFWSSFLLPTIIYMLLPPLLWWLHPRLILKPPGGSELGKVVKVVKLCFSHGGFFRIGRTGFWERAKPTFNGRTDLPWDDQFVVDVQRTFQAAGIFCFFPVFNINDGGLGAAADALSVMLTTNGVPNDLLNNLNPLIIIFAAPCFNYGIYPFLRRRKIHFGPIKRIFTGLLLCSIFSVGWPVITHYAYKTSPCGNHASSLSCVDEEGNSLVSPISIWVTAIPVMLTAVCEILVNVTAYGLAYSRAPKNMRGLVSALNLFSTGVSYAIGLGTSYVIQDPYIVWAFGGPTIIGFVLAFVFWFVFRDLDKEEYILSEHMKDDHDHTALPEIQETKGRSSGSDAASEEKKIAM</sequence>
<evidence type="ECO:0000256" key="2">
    <source>
        <dbReference type="ARBA" id="ARBA00005982"/>
    </source>
</evidence>
<gene>
    <name evidence="8" type="ORF">PVAG01_09090</name>
</gene>
<feature type="transmembrane region" description="Helical" evidence="7">
    <location>
        <begin position="162"/>
        <end position="185"/>
    </location>
</feature>
<evidence type="ECO:0000256" key="4">
    <source>
        <dbReference type="ARBA" id="ARBA00022989"/>
    </source>
</evidence>
<keyword evidence="5 7" id="KW-0472">Membrane</keyword>
<feature type="transmembrane region" description="Helical" evidence="7">
    <location>
        <begin position="551"/>
        <end position="574"/>
    </location>
</feature>
<feature type="region of interest" description="Disordered" evidence="6">
    <location>
        <begin position="595"/>
        <end position="621"/>
    </location>
</feature>
<accession>A0ABR4P6D5</accession>
<feature type="transmembrane region" description="Helical" evidence="7">
    <location>
        <begin position="437"/>
        <end position="455"/>
    </location>
</feature>
<evidence type="ECO:0000256" key="7">
    <source>
        <dbReference type="SAM" id="Phobius"/>
    </source>
</evidence>
<dbReference type="PANTHER" id="PTHR11654">
    <property type="entry name" value="OLIGOPEPTIDE TRANSPORTER-RELATED"/>
    <property type="match status" value="1"/>
</dbReference>
<feature type="transmembrane region" description="Helical" evidence="7">
    <location>
        <begin position="275"/>
        <end position="296"/>
    </location>
</feature>
<feature type="transmembrane region" description="Helical" evidence="7">
    <location>
        <begin position="250"/>
        <end position="269"/>
    </location>
</feature>
<feature type="transmembrane region" description="Helical" evidence="7">
    <location>
        <begin position="364"/>
        <end position="385"/>
    </location>
</feature>
<evidence type="ECO:0000313" key="9">
    <source>
        <dbReference type="Proteomes" id="UP001629113"/>
    </source>
</evidence>
<reference evidence="8 9" key="1">
    <citation type="submission" date="2024-06" db="EMBL/GenBank/DDBJ databases">
        <title>Complete genome of Phlyctema vagabunda strain 19-DSS-EL-015.</title>
        <authorList>
            <person name="Fiorenzani C."/>
        </authorList>
    </citation>
    <scope>NUCLEOTIDE SEQUENCE [LARGE SCALE GENOMIC DNA]</scope>
    <source>
        <strain evidence="8 9">19-DSS-EL-015</strain>
    </source>
</reference>
<organism evidence="8 9">
    <name type="scientific">Phlyctema vagabunda</name>
    <dbReference type="NCBI Taxonomy" id="108571"/>
    <lineage>
        <taxon>Eukaryota</taxon>
        <taxon>Fungi</taxon>
        <taxon>Dikarya</taxon>
        <taxon>Ascomycota</taxon>
        <taxon>Pezizomycotina</taxon>
        <taxon>Leotiomycetes</taxon>
        <taxon>Helotiales</taxon>
        <taxon>Dermateaceae</taxon>
        <taxon>Phlyctema</taxon>
    </lineage>
</organism>
<dbReference type="Gene3D" id="1.20.1250.20">
    <property type="entry name" value="MFS general substrate transporter like domains"/>
    <property type="match status" value="1"/>
</dbReference>
<feature type="transmembrane region" description="Helical" evidence="7">
    <location>
        <begin position="486"/>
        <end position="512"/>
    </location>
</feature>